<organism evidence="2 3">
    <name type="scientific">Georgenia subflava</name>
    <dbReference type="NCBI Taxonomy" id="1622177"/>
    <lineage>
        <taxon>Bacteria</taxon>
        <taxon>Bacillati</taxon>
        <taxon>Actinomycetota</taxon>
        <taxon>Actinomycetes</taxon>
        <taxon>Micrococcales</taxon>
        <taxon>Bogoriellaceae</taxon>
        <taxon>Georgenia</taxon>
    </lineage>
</organism>
<name>A0A6N7EK38_9MICO</name>
<evidence type="ECO:0000313" key="3">
    <source>
        <dbReference type="Proteomes" id="UP000437709"/>
    </source>
</evidence>
<dbReference type="Pfam" id="PF07704">
    <property type="entry name" value="PSK_trans_fac"/>
    <property type="match status" value="1"/>
</dbReference>
<comment type="caution">
    <text evidence="2">The sequence shown here is derived from an EMBL/GenBank/DDBJ whole genome shotgun (WGS) entry which is preliminary data.</text>
</comment>
<sequence length="87" mass="9544">MGLNIKNERVHELARAVARRTGASQTGAIEAALERYLADLDADARRDDATRRQAVDRTLTDMRQRLSTAGVTGLATDDLYDESGLPE</sequence>
<dbReference type="RefSeq" id="WP_152195923.1">
    <property type="nucleotide sequence ID" value="NZ_VUKD01000004.1"/>
</dbReference>
<evidence type="ECO:0000313" key="2">
    <source>
        <dbReference type="EMBL" id="MPV37157.1"/>
    </source>
</evidence>
<gene>
    <name evidence="2" type="ORF">GB881_08845</name>
</gene>
<dbReference type="InterPro" id="IPR011660">
    <property type="entry name" value="VapB-like"/>
</dbReference>
<protein>
    <submittedName>
        <fullName evidence="2">Transcription factor</fullName>
    </submittedName>
</protein>
<dbReference type="Proteomes" id="UP000437709">
    <property type="component" value="Unassembled WGS sequence"/>
</dbReference>
<dbReference type="OrthoDB" id="560250at2"/>
<dbReference type="EMBL" id="WHPC01000027">
    <property type="protein sequence ID" value="MPV37157.1"/>
    <property type="molecule type" value="Genomic_DNA"/>
</dbReference>
<keyword evidence="3" id="KW-1185">Reference proteome</keyword>
<accession>A0A6N7EK38</accession>
<dbReference type="AlphaFoldDB" id="A0A6N7EK38"/>
<reference evidence="2 3" key="1">
    <citation type="submission" date="2019-10" db="EMBL/GenBank/DDBJ databases">
        <title>Georgenia wutianyii sp. nov. and Georgenia yuyongxinii sp. nov. isolated from plateau pika (Ochotona curzoniae) in the Qinghai-Tibet plateau of China.</title>
        <authorList>
            <person name="Tian Z."/>
        </authorList>
    </citation>
    <scope>NUCLEOTIDE SEQUENCE [LARGE SCALE GENOMIC DNA]</scope>
    <source>
        <strain evidence="2 3">JCM 19765</strain>
    </source>
</reference>
<keyword evidence="1" id="KW-1277">Toxin-antitoxin system</keyword>
<evidence type="ECO:0000256" key="1">
    <source>
        <dbReference type="ARBA" id="ARBA00022649"/>
    </source>
</evidence>
<proteinExistence type="predicted"/>